<accession>A0A7R8A2K2</accession>
<dbReference type="EMBL" id="AP024431">
    <property type="protein sequence ID" value="BCS03909.1"/>
    <property type="molecule type" value="Genomic_DNA"/>
</dbReference>
<name>A0A7R8A2K2_ASPKA</name>
<gene>
    <name evidence="1" type="ORF">AKAW2_70787S</name>
</gene>
<dbReference type="RefSeq" id="XP_041547671.1">
    <property type="nucleotide sequence ID" value="XM_041683407.1"/>
</dbReference>
<sequence>MFLNLTNPELAYAPLTCTCISRAARHVSPLHVSCFLIFFSFSFLTWTGGLDVHPARGRTVPASREDVSNMEFTHSNDWGSCGQEHCMRIEAVLPVQLRLVS</sequence>
<dbReference type="KEGG" id="aluc:AKAW2_70787S"/>
<reference evidence="1" key="1">
    <citation type="submission" date="2021-01" db="EMBL/GenBank/DDBJ databases">
        <authorList>
            <consortium name="Aspergillus luchuensis mut. kawachii IFO 4304 genome sequencing consortium"/>
            <person name="Kazuki M."/>
            <person name="Futagami T."/>
        </authorList>
    </citation>
    <scope>NUCLEOTIDE SEQUENCE</scope>
    <source>
        <strain evidence="1">IFO 4308</strain>
    </source>
</reference>
<organism evidence="1 2">
    <name type="scientific">Aspergillus kawachii</name>
    <name type="common">White koji mold</name>
    <name type="synonym">Aspergillus awamori var. kawachi</name>
    <dbReference type="NCBI Taxonomy" id="1069201"/>
    <lineage>
        <taxon>Eukaryota</taxon>
        <taxon>Fungi</taxon>
        <taxon>Dikarya</taxon>
        <taxon>Ascomycota</taxon>
        <taxon>Pezizomycotina</taxon>
        <taxon>Eurotiomycetes</taxon>
        <taxon>Eurotiomycetidae</taxon>
        <taxon>Eurotiales</taxon>
        <taxon>Aspergillaceae</taxon>
        <taxon>Aspergillus</taxon>
        <taxon>Aspergillus subgen. Circumdati</taxon>
    </lineage>
</organism>
<dbReference type="AlphaFoldDB" id="A0A7R8A2K2"/>
<evidence type="ECO:0000313" key="2">
    <source>
        <dbReference type="Proteomes" id="UP000661280"/>
    </source>
</evidence>
<dbReference type="GeneID" id="64965230"/>
<dbReference type="Proteomes" id="UP000661280">
    <property type="component" value="Chromosome 7"/>
</dbReference>
<keyword evidence="2" id="KW-1185">Reference proteome</keyword>
<proteinExistence type="predicted"/>
<evidence type="ECO:0000313" key="1">
    <source>
        <dbReference type="EMBL" id="BCS03909.1"/>
    </source>
</evidence>
<dbReference type="OrthoDB" id="10496087at2759"/>
<reference evidence="1" key="2">
    <citation type="submission" date="2021-02" db="EMBL/GenBank/DDBJ databases">
        <title>Aspergillus luchuensis mut. kawachii IFO 4304 genome sequence.</title>
        <authorList>
            <person name="Mori K."/>
            <person name="Kadooka C."/>
            <person name="Goto M."/>
            <person name="Futagami T."/>
        </authorList>
    </citation>
    <scope>NUCLEOTIDE SEQUENCE</scope>
    <source>
        <strain evidence="1">IFO 4308</strain>
    </source>
</reference>
<protein>
    <submittedName>
        <fullName evidence="1">Uncharacterized protein</fullName>
    </submittedName>
</protein>